<organism evidence="2 3">
    <name type="scientific">Polyplosphaeria fusca</name>
    <dbReference type="NCBI Taxonomy" id="682080"/>
    <lineage>
        <taxon>Eukaryota</taxon>
        <taxon>Fungi</taxon>
        <taxon>Dikarya</taxon>
        <taxon>Ascomycota</taxon>
        <taxon>Pezizomycotina</taxon>
        <taxon>Dothideomycetes</taxon>
        <taxon>Pleosporomycetidae</taxon>
        <taxon>Pleosporales</taxon>
        <taxon>Tetraplosphaeriaceae</taxon>
        <taxon>Polyplosphaeria</taxon>
    </lineage>
</organism>
<feature type="region of interest" description="Disordered" evidence="1">
    <location>
        <begin position="223"/>
        <end position="245"/>
    </location>
</feature>
<evidence type="ECO:0000256" key="1">
    <source>
        <dbReference type="SAM" id="MobiDB-lite"/>
    </source>
</evidence>
<protein>
    <submittedName>
        <fullName evidence="2">Uncharacterized protein</fullName>
    </submittedName>
</protein>
<name>A0A9P4R7C3_9PLEO</name>
<accession>A0A9P4R7C3</accession>
<evidence type="ECO:0000313" key="3">
    <source>
        <dbReference type="Proteomes" id="UP000799444"/>
    </source>
</evidence>
<comment type="caution">
    <text evidence="2">The sequence shown here is derived from an EMBL/GenBank/DDBJ whole genome shotgun (WGS) entry which is preliminary data.</text>
</comment>
<dbReference type="AlphaFoldDB" id="A0A9P4R7C3"/>
<feature type="compositionally biased region" description="Polar residues" evidence="1">
    <location>
        <begin position="223"/>
        <end position="237"/>
    </location>
</feature>
<evidence type="ECO:0000313" key="2">
    <source>
        <dbReference type="EMBL" id="KAF2740244.1"/>
    </source>
</evidence>
<dbReference type="EMBL" id="ML996101">
    <property type="protein sequence ID" value="KAF2740244.1"/>
    <property type="molecule type" value="Genomic_DNA"/>
</dbReference>
<dbReference type="Proteomes" id="UP000799444">
    <property type="component" value="Unassembled WGS sequence"/>
</dbReference>
<sequence>MLRIHPANGYCETKLPMAKWPCQSSRRRPRAVVISPPWLLTGRLAGFGGGEQERRRWSSRGWQHGLPRDLRWRDCSSISVRIWAAAESSERGCGHGGEGGPPCSSRRLASNSCWGRRRGGSCSRKISCSALAGGGTTWRDGPAEIVGGDHGATVLGHLEGAGQMGVIVSLVMLITMARNGRTVGGWSGCLNGGGRDEPWRAWSEGSTVTVQREREMEMLSQAAAQRTTRQRNSPHSQETARRGRWVERQQLSNRTRLLLLLASCDLHFPGRGGPRLASCGAPPRSRQVG</sequence>
<proteinExistence type="predicted"/>
<gene>
    <name evidence="2" type="ORF">EJ04DRAFT_238905</name>
</gene>
<reference evidence="2" key="1">
    <citation type="journal article" date="2020" name="Stud. Mycol.">
        <title>101 Dothideomycetes genomes: a test case for predicting lifestyles and emergence of pathogens.</title>
        <authorList>
            <person name="Haridas S."/>
            <person name="Albert R."/>
            <person name="Binder M."/>
            <person name="Bloem J."/>
            <person name="Labutti K."/>
            <person name="Salamov A."/>
            <person name="Andreopoulos B."/>
            <person name="Baker S."/>
            <person name="Barry K."/>
            <person name="Bills G."/>
            <person name="Bluhm B."/>
            <person name="Cannon C."/>
            <person name="Castanera R."/>
            <person name="Culley D."/>
            <person name="Daum C."/>
            <person name="Ezra D."/>
            <person name="Gonzalez J."/>
            <person name="Henrissat B."/>
            <person name="Kuo A."/>
            <person name="Liang C."/>
            <person name="Lipzen A."/>
            <person name="Lutzoni F."/>
            <person name="Magnuson J."/>
            <person name="Mondo S."/>
            <person name="Nolan M."/>
            <person name="Ohm R."/>
            <person name="Pangilinan J."/>
            <person name="Park H.-J."/>
            <person name="Ramirez L."/>
            <person name="Alfaro M."/>
            <person name="Sun H."/>
            <person name="Tritt A."/>
            <person name="Yoshinaga Y."/>
            <person name="Zwiers L.-H."/>
            <person name="Turgeon B."/>
            <person name="Goodwin S."/>
            <person name="Spatafora J."/>
            <person name="Crous P."/>
            <person name="Grigoriev I."/>
        </authorList>
    </citation>
    <scope>NUCLEOTIDE SEQUENCE</scope>
    <source>
        <strain evidence="2">CBS 125425</strain>
    </source>
</reference>
<keyword evidence="3" id="KW-1185">Reference proteome</keyword>